<name>E3L608_PUCGT</name>
<evidence type="ECO:0000313" key="2">
    <source>
        <dbReference type="EMBL" id="EFP91983.2"/>
    </source>
</evidence>
<dbReference type="VEuPathDB" id="FungiDB:PGTG_18434"/>
<feature type="compositionally biased region" description="Low complexity" evidence="1">
    <location>
        <begin position="270"/>
        <end position="293"/>
    </location>
</feature>
<sequence>MQTKSNNAVAFRHIFHPATLHGPFDIIASLGQIGGGDTTYGQFQYDTTIGFTDPTHGDETNIMIKANCYGLVPSALQADKVYILHGRLIARNKDVPPVLFCEQEVTLNIGDSSTYMSALANKVVIKGFGIVIKHEEVPGLGIGNAPQTNLHVVLRHTDYDNMSRSKVEFKITYIVLGNKILGKTFGLFRLGRETAILGYISGYISKDKMWEVKVTTVAPTSGNQAATVVAPQRGARSGNTHRRPRLIQLGGEQTNLIPTKQPSNNGGHGNAANVNNYQSPAGAGPSGSGTLPANPKFEDGEVTEAAPEPQFVNTFQKRQTPKGVLADAKKRMKGLKL</sequence>
<reference key="1">
    <citation type="submission" date="2007-01" db="EMBL/GenBank/DDBJ databases">
        <title>The Genome Sequence of Puccinia graminis f. sp. tritici Strain CRL 75-36-700-3.</title>
        <authorList>
            <consortium name="The Broad Institute Genome Sequencing Platform"/>
            <person name="Birren B."/>
            <person name="Lander E."/>
            <person name="Galagan J."/>
            <person name="Nusbaum C."/>
            <person name="Devon K."/>
            <person name="Cuomo C."/>
            <person name="Jaffe D."/>
            <person name="Butler J."/>
            <person name="Alvarez P."/>
            <person name="Gnerre S."/>
            <person name="Grabherr M."/>
            <person name="Mauceli E."/>
            <person name="Brockman W."/>
            <person name="Young S."/>
            <person name="LaButti K."/>
            <person name="Sykes S."/>
            <person name="DeCaprio D."/>
            <person name="Crawford M."/>
            <person name="Koehrsen M."/>
            <person name="Engels R."/>
            <person name="Montgomery P."/>
            <person name="Pearson M."/>
            <person name="Howarth C."/>
            <person name="Larson L."/>
            <person name="White J."/>
            <person name="Zeng Q."/>
            <person name="Kodira C."/>
            <person name="Yandava C."/>
            <person name="Alvarado L."/>
            <person name="O'Leary S."/>
            <person name="Szabo L."/>
            <person name="Dean R."/>
            <person name="Schein J."/>
        </authorList>
    </citation>
    <scope>NUCLEOTIDE SEQUENCE</scope>
    <source>
        <strain>CRL 75-36-700-3</strain>
    </source>
</reference>
<gene>
    <name evidence="2" type="ORF">PGTG_18434</name>
</gene>
<reference evidence="3" key="2">
    <citation type="journal article" date="2011" name="Proc. Natl. Acad. Sci. U.S.A.">
        <title>Obligate biotrophy features unraveled by the genomic analysis of rust fungi.</title>
        <authorList>
            <person name="Duplessis S."/>
            <person name="Cuomo C.A."/>
            <person name="Lin Y.-C."/>
            <person name="Aerts A."/>
            <person name="Tisserant E."/>
            <person name="Veneault-Fourrey C."/>
            <person name="Joly D.L."/>
            <person name="Hacquard S."/>
            <person name="Amselem J."/>
            <person name="Cantarel B.L."/>
            <person name="Chiu R."/>
            <person name="Coutinho P.M."/>
            <person name="Feau N."/>
            <person name="Field M."/>
            <person name="Frey P."/>
            <person name="Gelhaye E."/>
            <person name="Goldberg J."/>
            <person name="Grabherr M.G."/>
            <person name="Kodira C.D."/>
            <person name="Kohler A."/>
            <person name="Kuees U."/>
            <person name="Lindquist E.A."/>
            <person name="Lucas S.M."/>
            <person name="Mago R."/>
            <person name="Mauceli E."/>
            <person name="Morin E."/>
            <person name="Murat C."/>
            <person name="Pangilinan J.L."/>
            <person name="Park R."/>
            <person name="Pearson M."/>
            <person name="Quesneville H."/>
            <person name="Rouhier N."/>
            <person name="Sakthikumar S."/>
            <person name="Salamov A.A."/>
            <person name="Schmutz J."/>
            <person name="Selles B."/>
            <person name="Shapiro H."/>
            <person name="Tanguay P."/>
            <person name="Tuskan G.A."/>
            <person name="Henrissat B."/>
            <person name="Van de Peer Y."/>
            <person name="Rouze P."/>
            <person name="Ellis J.G."/>
            <person name="Dodds P.N."/>
            <person name="Schein J.E."/>
            <person name="Zhong S."/>
            <person name="Hamelin R.C."/>
            <person name="Grigoriev I.V."/>
            <person name="Szabo L.J."/>
            <person name="Martin F."/>
        </authorList>
    </citation>
    <scope>NUCLEOTIDE SEQUENCE [LARGE SCALE GENOMIC DNA]</scope>
    <source>
        <strain evidence="3">CRL 75-36-700-3 / race SCCL</strain>
    </source>
</reference>
<dbReference type="KEGG" id="pgr:PGTG_18434"/>
<dbReference type="InParanoid" id="E3L608"/>
<evidence type="ECO:0000313" key="3">
    <source>
        <dbReference type="Proteomes" id="UP000008783"/>
    </source>
</evidence>
<dbReference type="RefSeq" id="XP_003336402.2">
    <property type="nucleotide sequence ID" value="XM_003336354.2"/>
</dbReference>
<dbReference type="EMBL" id="DS178355">
    <property type="protein sequence ID" value="EFP91983.2"/>
    <property type="molecule type" value="Genomic_DNA"/>
</dbReference>
<accession>E3L608</accession>
<organism evidence="2 3">
    <name type="scientific">Puccinia graminis f. sp. tritici (strain CRL 75-36-700-3 / race SCCL)</name>
    <name type="common">Black stem rust fungus</name>
    <dbReference type="NCBI Taxonomy" id="418459"/>
    <lineage>
        <taxon>Eukaryota</taxon>
        <taxon>Fungi</taxon>
        <taxon>Dikarya</taxon>
        <taxon>Basidiomycota</taxon>
        <taxon>Pucciniomycotina</taxon>
        <taxon>Pucciniomycetes</taxon>
        <taxon>Pucciniales</taxon>
        <taxon>Pucciniaceae</taxon>
        <taxon>Puccinia</taxon>
    </lineage>
</organism>
<dbReference type="HOGENOM" id="CLU_047292_2_0_1"/>
<feature type="region of interest" description="Disordered" evidence="1">
    <location>
        <begin position="255"/>
        <end position="337"/>
    </location>
</feature>
<proteinExistence type="predicted"/>
<dbReference type="OrthoDB" id="2504760at2759"/>
<evidence type="ECO:0000256" key="1">
    <source>
        <dbReference type="SAM" id="MobiDB-lite"/>
    </source>
</evidence>
<dbReference type="Proteomes" id="UP000008783">
    <property type="component" value="Unassembled WGS sequence"/>
</dbReference>
<protein>
    <submittedName>
        <fullName evidence="2">Uncharacterized protein</fullName>
    </submittedName>
</protein>
<keyword evidence="3" id="KW-1185">Reference proteome</keyword>
<dbReference type="GeneID" id="10531935"/>
<dbReference type="AlphaFoldDB" id="E3L608"/>